<protein>
    <submittedName>
        <fullName evidence="2">Uncharacterized protein</fullName>
    </submittedName>
</protein>
<proteinExistence type="predicted"/>
<comment type="caution">
    <text evidence="2">The sequence shown here is derived from an EMBL/GenBank/DDBJ whole genome shotgun (WGS) entry which is preliminary data.</text>
</comment>
<accession>X1FVU7</accession>
<reference evidence="2" key="1">
    <citation type="journal article" date="2014" name="Front. Microbiol.">
        <title>High frequency of phylogenetically diverse reductive dehalogenase-homologous genes in deep subseafloor sedimentary metagenomes.</title>
        <authorList>
            <person name="Kawai M."/>
            <person name="Futagami T."/>
            <person name="Toyoda A."/>
            <person name="Takaki Y."/>
            <person name="Nishi S."/>
            <person name="Hori S."/>
            <person name="Arai W."/>
            <person name="Tsubouchi T."/>
            <person name="Morono Y."/>
            <person name="Uchiyama I."/>
            <person name="Ito T."/>
            <person name="Fujiyama A."/>
            <person name="Inagaki F."/>
            <person name="Takami H."/>
        </authorList>
    </citation>
    <scope>NUCLEOTIDE SEQUENCE</scope>
    <source>
        <strain evidence="2">Expedition CK06-06</strain>
    </source>
</reference>
<dbReference type="EMBL" id="BARU01020436">
    <property type="protein sequence ID" value="GAH49122.1"/>
    <property type="molecule type" value="Genomic_DNA"/>
</dbReference>
<keyword evidence="1" id="KW-0812">Transmembrane</keyword>
<keyword evidence="1" id="KW-1133">Transmembrane helix</keyword>
<name>X1FVU7_9ZZZZ</name>
<evidence type="ECO:0000256" key="1">
    <source>
        <dbReference type="SAM" id="Phobius"/>
    </source>
</evidence>
<organism evidence="2">
    <name type="scientific">marine sediment metagenome</name>
    <dbReference type="NCBI Taxonomy" id="412755"/>
    <lineage>
        <taxon>unclassified sequences</taxon>
        <taxon>metagenomes</taxon>
        <taxon>ecological metagenomes</taxon>
    </lineage>
</organism>
<dbReference type="AlphaFoldDB" id="X1FVU7"/>
<sequence length="160" mass="18849">MQNDFCKRFNIPIDLSGAQRHFMNRIKNIIHLIIYEMYHSFLPLPFFLEPKKTRLLVLIANRVGKKFHSVEDFERSIDHEENFLEHLHLVEALYVYIDEDRKSELGGLVEDAVSESAFDLGIVWRNGRFYRKGAPLLDKKLINESLGILRDKKYENVIDA</sequence>
<feature type="transmembrane region" description="Helical" evidence="1">
    <location>
        <begin position="29"/>
        <end position="48"/>
    </location>
</feature>
<gene>
    <name evidence="2" type="ORF">S03H2_33567</name>
</gene>
<feature type="non-terminal residue" evidence="2">
    <location>
        <position position="160"/>
    </location>
</feature>
<evidence type="ECO:0000313" key="2">
    <source>
        <dbReference type="EMBL" id="GAH49122.1"/>
    </source>
</evidence>
<keyword evidence="1" id="KW-0472">Membrane</keyword>